<sequence length="45" mass="4871">MQMIFETGLNRLRFPKAACRSKGPADNMLFSILTAALVICVLTAG</sequence>
<dbReference type="Proteomes" id="UP000321085">
    <property type="component" value="Unassembled WGS sequence"/>
</dbReference>
<protein>
    <submittedName>
        <fullName evidence="1">Uncharacterized protein</fullName>
    </submittedName>
</protein>
<dbReference type="RefSeq" id="WP_170285030.1">
    <property type="nucleotide sequence ID" value="NZ_BJYU01000040.1"/>
</dbReference>
<name>A0A512BTP8_9HYPH</name>
<comment type="caution">
    <text evidence="1">The sequence shown here is derived from an EMBL/GenBank/DDBJ whole genome shotgun (WGS) entry which is preliminary data.</text>
</comment>
<dbReference type="EMBL" id="BJYU01000040">
    <property type="protein sequence ID" value="GEO15359.1"/>
    <property type="molecule type" value="Genomic_DNA"/>
</dbReference>
<gene>
    <name evidence="1" type="ORF">MAE02_30550</name>
</gene>
<organism evidence="1 2">
    <name type="scientific">Microvirga aerophila</name>
    <dbReference type="NCBI Taxonomy" id="670291"/>
    <lineage>
        <taxon>Bacteria</taxon>
        <taxon>Pseudomonadati</taxon>
        <taxon>Pseudomonadota</taxon>
        <taxon>Alphaproteobacteria</taxon>
        <taxon>Hyphomicrobiales</taxon>
        <taxon>Methylobacteriaceae</taxon>
        <taxon>Microvirga</taxon>
    </lineage>
</organism>
<evidence type="ECO:0000313" key="2">
    <source>
        <dbReference type="Proteomes" id="UP000321085"/>
    </source>
</evidence>
<accession>A0A512BTP8</accession>
<reference evidence="1 2" key="1">
    <citation type="submission" date="2019-07" db="EMBL/GenBank/DDBJ databases">
        <title>Whole genome shotgun sequence of Microvirga aerophila NBRC 106136.</title>
        <authorList>
            <person name="Hosoyama A."/>
            <person name="Uohara A."/>
            <person name="Ohji S."/>
            <person name="Ichikawa N."/>
        </authorList>
    </citation>
    <scope>NUCLEOTIDE SEQUENCE [LARGE SCALE GENOMIC DNA]</scope>
    <source>
        <strain evidence="1 2">NBRC 106136</strain>
    </source>
</reference>
<dbReference type="AlphaFoldDB" id="A0A512BTP8"/>
<keyword evidence="2" id="KW-1185">Reference proteome</keyword>
<proteinExistence type="predicted"/>
<evidence type="ECO:0000313" key="1">
    <source>
        <dbReference type="EMBL" id="GEO15359.1"/>
    </source>
</evidence>